<accession>A0A1Y3EKS9</accession>
<reference evidence="1 2" key="1">
    <citation type="submission" date="2015-04" db="EMBL/GenBank/DDBJ databases">
        <title>Draft genome of the roundworm Trichinella nativa.</title>
        <authorList>
            <person name="Mitreva M."/>
        </authorList>
    </citation>
    <scope>NUCLEOTIDE SEQUENCE [LARGE SCALE GENOMIC DNA]</scope>
    <source>
        <strain evidence="1 2">ISS45</strain>
    </source>
</reference>
<dbReference type="EMBL" id="LVZM01009846">
    <property type="protein sequence ID" value="OUC45350.1"/>
    <property type="molecule type" value="Genomic_DNA"/>
</dbReference>
<proteinExistence type="predicted"/>
<name>A0A1Y3EKS9_9BILA</name>
<sequence length="139" mass="16260">MKVENIDGTACLSRTMKICFSDLSNDGRNRRLVKAKRNSSVYSAKLWFEQLLKFAFGHQLKLCFFQLPKGGKFMFFKRHILKQSHDKSEKSANNKISKFFIYTIFHILNNEAVAFIHLLVYEEIAETCSSVNLIYFDFN</sequence>
<evidence type="ECO:0000313" key="1">
    <source>
        <dbReference type="EMBL" id="OUC45350.1"/>
    </source>
</evidence>
<organism evidence="1 2">
    <name type="scientific">Trichinella nativa</name>
    <dbReference type="NCBI Taxonomy" id="6335"/>
    <lineage>
        <taxon>Eukaryota</taxon>
        <taxon>Metazoa</taxon>
        <taxon>Ecdysozoa</taxon>
        <taxon>Nematoda</taxon>
        <taxon>Enoplea</taxon>
        <taxon>Dorylaimia</taxon>
        <taxon>Trichinellida</taxon>
        <taxon>Trichinellidae</taxon>
        <taxon>Trichinella</taxon>
    </lineage>
</organism>
<evidence type="ECO:0000313" key="2">
    <source>
        <dbReference type="Proteomes" id="UP000243006"/>
    </source>
</evidence>
<dbReference type="AlphaFoldDB" id="A0A1Y3EKS9"/>
<comment type="caution">
    <text evidence="1">The sequence shown here is derived from an EMBL/GenBank/DDBJ whole genome shotgun (WGS) entry which is preliminary data.</text>
</comment>
<gene>
    <name evidence="1" type="ORF">D917_01922</name>
</gene>
<protein>
    <submittedName>
        <fullName evidence="1">Uncharacterized protein</fullName>
    </submittedName>
</protein>
<dbReference type="Proteomes" id="UP000243006">
    <property type="component" value="Unassembled WGS sequence"/>
</dbReference>